<organism evidence="1 2">
    <name type="scientific">Melastoma candidum</name>
    <dbReference type="NCBI Taxonomy" id="119954"/>
    <lineage>
        <taxon>Eukaryota</taxon>
        <taxon>Viridiplantae</taxon>
        <taxon>Streptophyta</taxon>
        <taxon>Embryophyta</taxon>
        <taxon>Tracheophyta</taxon>
        <taxon>Spermatophyta</taxon>
        <taxon>Magnoliopsida</taxon>
        <taxon>eudicotyledons</taxon>
        <taxon>Gunneridae</taxon>
        <taxon>Pentapetalae</taxon>
        <taxon>rosids</taxon>
        <taxon>malvids</taxon>
        <taxon>Myrtales</taxon>
        <taxon>Melastomataceae</taxon>
        <taxon>Melastomatoideae</taxon>
        <taxon>Melastomateae</taxon>
        <taxon>Melastoma</taxon>
    </lineage>
</organism>
<accession>A0ACB9N556</accession>
<sequence length="168" mass="19282">MDVRFICMTLLQGYNNTGCYDLLCPGFVQIDAGLLLGITLRIYPFTTECKWYWPRELFTHIDECAMDLSFGGTVKNKPGLSYLFMGYGFFPSYNTFRSDYFKNIQYIGSDRLAVTPLKEQTFKSENSPECYRILNIGSTLSGYTITYWGHSGQNCGEMQLKCLKNMCD</sequence>
<dbReference type="EMBL" id="CM042887">
    <property type="protein sequence ID" value="KAI4330819.1"/>
    <property type="molecule type" value="Genomic_DNA"/>
</dbReference>
<evidence type="ECO:0000313" key="2">
    <source>
        <dbReference type="Proteomes" id="UP001057402"/>
    </source>
</evidence>
<proteinExistence type="predicted"/>
<gene>
    <name evidence="1" type="ORF">MLD38_029067</name>
</gene>
<evidence type="ECO:0000313" key="1">
    <source>
        <dbReference type="EMBL" id="KAI4330819.1"/>
    </source>
</evidence>
<dbReference type="Proteomes" id="UP001057402">
    <property type="component" value="Chromosome 8"/>
</dbReference>
<reference evidence="2" key="1">
    <citation type="journal article" date="2023" name="Front. Plant Sci.">
        <title>Chromosomal-level genome assembly of Melastoma candidum provides insights into trichome evolution.</title>
        <authorList>
            <person name="Zhong Y."/>
            <person name="Wu W."/>
            <person name="Sun C."/>
            <person name="Zou P."/>
            <person name="Liu Y."/>
            <person name="Dai S."/>
            <person name="Zhou R."/>
        </authorList>
    </citation>
    <scope>NUCLEOTIDE SEQUENCE [LARGE SCALE GENOMIC DNA]</scope>
</reference>
<comment type="caution">
    <text evidence="1">The sequence shown here is derived from an EMBL/GenBank/DDBJ whole genome shotgun (WGS) entry which is preliminary data.</text>
</comment>
<name>A0ACB9N556_9MYRT</name>
<keyword evidence="2" id="KW-1185">Reference proteome</keyword>
<protein>
    <submittedName>
        <fullName evidence="1">Uncharacterized protein</fullName>
    </submittedName>
</protein>